<organism evidence="16 17">
    <name type="scientific">Gracilibacillus orientalis</name>
    <dbReference type="NCBI Taxonomy" id="334253"/>
    <lineage>
        <taxon>Bacteria</taxon>
        <taxon>Bacillati</taxon>
        <taxon>Bacillota</taxon>
        <taxon>Bacilli</taxon>
        <taxon>Bacillales</taxon>
        <taxon>Bacillaceae</taxon>
        <taxon>Gracilibacillus</taxon>
    </lineage>
</organism>
<evidence type="ECO:0000256" key="6">
    <source>
        <dbReference type="ARBA" id="ARBA00022679"/>
    </source>
</evidence>
<dbReference type="InterPro" id="IPR036097">
    <property type="entry name" value="HisK_dim/P_sf"/>
</dbReference>
<evidence type="ECO:0000256" key="7">
    <source>
        <dbReference type="ARBA" id="ARBA00022741"/>
    </source>
</evidence>
<keyword evidence="4" id="KW-1003">Cell membrane</keyword>
<feature type="transmembrane region" description="Helical" evidence="13">
    <location>
        <begin position="249"/>
        <end position="265"/>
    </location>
</feature>
<feature type="domain" description="Response regulatory" evidence="15">
    <location>
        <begin position="695"/>
        <end position="810"/>
    </location>
</feature>
<dbReference type="SMART" id="SM00448">
    <property type="entry name" value="REC"/>
    <property type="match status" value="1"/>
</dbReference>
<evidence type="ECO:0000256" key="8">
    <source>
        <dbReference type="ARBA" id="ARBA00022777"/>
    </source>
</evidence>
<feature type="transmembrane region" description="Helical" evidence="13">
    <location>
        <begin position="218"/>
        <end position="240"/>
    </location>
</feature>
<dbReference type="PANTHER" id="PTHR43547:SF2">
    <property type="entry name" value="HYBRID SIGNAL TRANSDUCTION HISTIDINE KINASE C"/>
    <property type="match status" value="1"/>
</dbReference>
<evidence type="ECO:0000256" key="13">
    <source>
        <dbReference type="SAM" id="Phobius"/>
    </source>
</evidence>
<dbReference type="InterPro" id="IPR010559">
    <property type="entry name" value="Sig_transdc_His_kin_internal"/>
</dbReference>
<dbReference type="PROSITE" id="PS50110">
    <property type="entry name" value="RESPONSE_REGULATORY"/>
    <property type="match status" value="1"/>
</dbReference>
<dbReference type="Gene3D" id="1.10.287.130">
    <property type="match status" value="1"/>
</dbReference>
<dbReference type="SUPFAM" id="SSF55874">
    <property type="entry name" value="ATPase domain of HSP90 chaperone/DNA topoisomerase II/histidine kinase"/>
    <property type="match status" value="2"/>
</dbReference>
<keyword evidence="13" id="KW-1133">Transmembrane helix</keyword>
<keyword evidence="13" id="KW-0812">Transmembrane</keyword>
<dbReference type="GO" id="GO:0000155">
    <property type="term" value="F:phosphorelay sensor kinase activity"/>
    <property type="evidence" value="ECO:0007669"/>
    <property type="project" value="InterPro"/>
</dbReference>
<feature type="domain" description="Histidine kinase" evidence="14">
    <location>
        <begin position="442"/>
        <end position="659"/>
    </location>
</feature>
<feature type="transmembrane region" description="Helical" evidence="13">
    <location>
        <begin position="333"/>
        <end position="353"/>
    </location>
</feature>
<dbReference type="SUPFAM" id="SSF52172">
    <property type="entry name" value="CheY-like"/>
    <property type="match status" value="1"/>
</dbReference>
<dbReference type="OrthoDB" id="9809348at2"/>
<dbReference type="CDD" id="cd00082">
    <property type="entry name" value="HisKA"/>
    <property type="match status" value="1"/>
</dbReference>
<evidence type="ECO:0000259" key="15">
    <source>
        <dbReference type="PROSITE" id="PS50110"/>
    </source>
</evidence>
<evidence type="ECO:0000256" key="11">
    <source>
        <dbReference type="ARBA" id="ARBA00023136"/>
    </source>
</evidence>
<dbReference type="Pfam" id="PF00072">
    <property type="entry name" value="Response_reg"/>
    <property type="match status" value="1"/>
</dbReference>
<comment type="subcellular location">
    <subcellularLocation>
        <location evidence="2">Cell membrane</location>
    </subcellularLocation>
</comment>
<dbReference type="Pfam" id="PF00512">
    <property type="entry name" value="HisKA"/>
    <property type="match status" value="1"/>
</dbReference>
<feature type="transmembrane region" description="Helical" evidence="13">
    <location>
        <begin position="308"/>
        <end position="327"/>
    </location>
</feature>
<evidence type="ECO:0000259" key="14">
    <source>
        <dbReference type="PROSITE" id="PS50109"/>
    </source>
</evidence>
<dbReference type="InterPro" id="IPR008979">
    <property type="entry name" value="Galactose-bd-like_sf"/>
</dbReference>
<dbReference type="GO" id="GO:0005886">
    <property type="term" value="C:plasma membrane"/>
    <property type="evidence" value="ECO:0007669"/>
    <property type="project" value="UniProtKB-SubCell"/>
</dbReference>
<dbReference type="PANTHER" id="PTHR43547">
    <property type="entry name" value="TWO-COMPONENT HISTIDINE KINASE"/>
    <property type="match status" value="1"/>
</dbReference>
<gene>
    <name evidence="16" type="ORF">SAMN04487943_1207</name>
</gene>
<protein>
    <recommendedName>
        <fullName evidence="3">histidine kinase</fullName>
        <ecNumber evidence="3">2.7.13.3</ecNumber>
    </recommendedName>
</protein>
<dbReference type="Gene3D" id="2.60.120.260">
    <property type="entry name" value="Galactose-binding domain-like"/>
    <property type="match status" value="1"/>
</dbReference>
<evidence type="ECO:0000256" key="9">
    <source>
        <dbReference type="ARBA" id="ARBA00022840"/>
    </source>
</evidence>
<keyword evidence="6" id="KW-0808">Transferase</keyword>
<feature type="modified residue" description="4-aspartylphosphate" evidence="12">
    <location>
        <position position="743"/>
    </location>
</feature>
<dbReference type="SUPFAM" id="SSF49785">
    <property type="entry name" value="Galactose-binding domain-like"/>
    <property type="match status" value="1"/>
</dbReference>
<evidence type="ECO:0000313" key="17">
    <source>
        <dbReference type="Proteomes" id="UP000198565"/>
    </source>
</evidence>
<dbReference type="InterPro" id="IPR011006">
    <property type="entry name" value="CheY-like_superfamily"/>
</dbReference>
<comment type="catalytic activity">
    <reaction evidence="1">
        <text>ATP + protein L-histidine = ADP + protein N-phospho-L-histidine.</text>
        <dbReference type="EC" id="2.7.13.3"/>
    </reaction>
</comment>
<evidence type="ECO:0000256" key="3">
    <source>
        <dbReference type="ARBA" id="ARBA00012438"/>
    </source>
</evidence>
<dbReference type="GO" id="GO:0005524">
    <property type="term" value="F:ATP binding"/>
    <property type="evidence" value="ECO:0007669"/>
    <property type="project" value="UniProtKB-KW"/>
</dbReference>
<keyword evidence="8 16" id="KW-0418">Kinase</keyword>
<evidence type="ECO:0000256" key="1">
    <source>
        <dbReference type="ARBA" id="ARBA00000085"/>
    </source>
</evidence>
<evidence type="ECO:0000256" key="10">
    <source>
        <dbReference type="ARBA" id="ARBA00023012"/>
    </source>
</evidence>
<dbReference type="AlphaFoldDB" id="A0A1I4R3X5"/>
<feature type="transmembrane region" description="Helical" evidence="13">
    <location>
        <begin position="365"/>
        <end position="387"/>
    </location>
</feature>
<dbReference type="InterPro" id="IPR011623">
    <property type="entry name" value="7TMR_DISM_rcpt_extracell_dom1"/>
</dbReference>
<dbReference type="InterPro" id="IPR003594">
    <property type="entry name" value="HATPase_dom"/>
</dbReference>
<dbReference type="Pfam" id="PF02518">
    <property type="entry name" value="HATPase_c"/>
    <property type="match status" value="2"/>
</dbReference>
<evidence type="ECO:0000313" key="16">
    <source>
        <dbReference type="EMBL" id="SFM46640.1"/>
    </source>
</evidence>
<dbReference type="InterPro" id="IPR003661">
    <property type="entry name" value="HisK_dim/P_dom"/>
</dbReference>
<dbReference type="Gene3D" id="3.40.50.2300">
    <property type="match status" value="1"/>
</dbReference>
<dbReference type="RefSeq" id="WP_091486512.1">
    <property type="nucleotide sequence ID" value="NZ_FOTR01000020.1"/>
</dbReference>
<dbReference type="EMBL" id="FOTR01000020">
    <property type="protein sequence ID" value="SFM46640.1"/>
    <property type="molecule type" value="Genomic_DNA"/>
</dbReference>
<dbReference type="Pfam" id="PF06580">
    <property type="entry name" value="His_kinase"/>
    <property type="match status" value="1"/>
</dbReference>
<dbReference type="STRING" id="334253.SAMN04487943_1207"/>
<dbReference type="FunFam" id="3.30.565.10:FF:000023">
    <property type="entry name" value="PAS domain-containing sensor histidine kinase"/>
    <property type="match status" value="1"/>
</dbReference>
<proteinExistence type="predicted"/>
<evidence type="ECO:0000256" key="5">
    <source>
        <dbReference type="ARBA" id="ARBA00022553"/>
    </source>
</evidence>
<keyword evidence="11 13" id="KW-0472">Membrane</keyword>
<dbReference type="InterPro" id="IPR036890">
    <property type="entry name" value="HATPase_C_sf"/>
</dbReference>
<feature type="transmembrane region" description="Helical" evidence="13">
    <location>
        <begin position="12"/>
        <end position="30"/>
    </location>
</feature>
<dbReference type="SUPFAM" id="SSF47384">
    <property type="entry name" value="Homodimeric domain of signal transducing histidine kinase"/>
    <property type="match status" value="1"/>
</dbReference>
<feature type="transmembrane region" description="Helical" evidence="13">
    <location>
        <begin position="279"/>
        <end position="296"/>
    </location>
</feature>
<feature type="domain" description="Histidine kinase" evidence="14">
    <location>
        <begin position="815"/>
        <end position="1019"/>
    </location>
</feature>
<dbReference type="SMART" id="SM00388">
    <property type="entry name" value="HisKA"/>
    <property type="match status" value="1"/>
</dbReference>
<dbReference type="InterPro" id="IPR004358">
    <property type="entry name" value="Sig_transdc_His_kin-like_C"/>
</dbReference>
<keyword evidence="9" id="KW-0067">ATP-binding</keyword>
<sequence>MSNQNQLTYTKIFIILLVFISLLITLRLSWINYHKETGQPTIENGVLDLRDWEFAHNETLSLNGEWSFYPNQFIDEIPDSNVTGNTLIEVPSDWSDKLNSDHPISSGYGHGSYHLKILLPDTNTEFYGLRTNNIHTAANIIINGDTLATINRPASEQQEPATFRGPLTSLFYINEDTNELNIIIQASNYEIPFFGGINKSISFGTEEAITDETNTLEFLQLTVIVILLLHALYAFALFFLGKGKSQKELLYFGIMLLLLAFGNLMDDEVFIQLPFSTEFSFRLLMFIFITTLYVLIHFIHHLYKTHTTFIRILSVSNIILSILTLFLFPFEHFVTLVMILYLYYFISISYMFITTLKHLRNGDRNAIFILLFICSYTSNIVWGAAIQTGQIEFPFYPFDFFISIVLIAILLFRRHINLVQLTEEQTAKLIEEDKKKDEFLANTSHEIRNPLHGMINIAQSIINKYSKTLHAETTNNLNLLVRIGHQLTFTLNDILDITRLKEKQIHLKKEPIHLRQVISAVMEMVQFMSDNKSIKMKNEVSTSFPPVYADENRIIRIFFNLIHNAVKYTDSGSITVSVKEDNKYAIISVKDTGIGISKNELERIFIPYEKLSKVEADSGGIGLGLNISRQLVELHDGTIKVNSEIGEGTTFTFSIPLVTTVTKNENSNINVLNINDTDHSVKLEESKPADSNQPKLLIIDDDPINVKVISNLLENDYHIVSTTEPREALSLVTENNWELIICDVMMPHISGYELTKQIRKQYTISELPVLLLTARNQPEDIYAGFLSGANDYIAKPVDAIELQARVQALTDLKQSIHKQLRMEAAWLQAQIKPHFIFNTLNTIASLSIIDVDRMTSLLNEFGNYLYKSFDIKNTLPLVPLKEELDLVQSYIYINQQRFQDRIEIEWEIAENEEIQVPPLSIQTIVENALKHGILKQSKGGTIKIEGINSDKEYRINIIDDGEGMSDTKLIDIMNQEGKENGIGLVNTNKRLEKLFGLGIQITSEKGKGTKVSMTIPKRIS</sequence>
<accession>A0A1I4R3X5</accession>
<keyword evidence="5 12" id="KW-0597">Phosphoprotein</keyword>
<dbReference type="PRINTS" id="PR00344">
    <property type="entry name" value="BCTRLSENSOR"/>
</dbReference>
<dbReference type="SMART" id="SM00387">
    <property type="entry name" value="HATPase_c"/>
    <property type="match status" value="2"/>
</dbReference>
<dbReference type="PROSITE" id="PS50109">
    <property type="entry name" value="HIS_KIN"/>
    <property type="match status" value="2"/>
</dbReference>
<keyword evidence="17" id="KW-1185">Reference proteome</keyword>
<dbReference type="Gene3D" id="3.30.565.10">
    <property type="entry name" value="Histidine kinase-like ATPase, C-terminal domain"/>
    <property type="match status" value="2"/>
</dbReference>
<dbReference type="InterPro" id="IPR005467">
    <property type="entry name" value="His_kinase_dom"/>
</dbReference>
<keyword evidence="10" id="KW-0902">Two-component regulatory system</keyword>
<evidence type="ECO:0000256" key="12">
    <source>
        <dbReference type="PROSITE-ProRule" id="PRU00169"/>
    </source>
</evidence>
<name>A0A1I4R3X5_9BACI</name>
<evidence type="ECO:0000256" key="4">
    <source>
        <dbReference type="ARBA" id="ARBA00022475"/>
    </source>
</evidence>
<dbReference type="Pfam" id="PF07695">
    <property type="entry name" value="7TMR-DISM_7TM"/>
    <property type="match status" value="1"/>
</dbReference>
<dbReference type="EC" id="2.7.13.3" evidence="3"/>
<dbReference type="Proteomes" id="UP000198565">
    <property type="component" value="Unassembled WGS sequence"/>
</dbReference>
<keyword evidence="7" id="KW-0547">Nucleotide-binding</keyword>
<dbReference type="InterPro" id="IPR001789">
    <property type="entry name" value="Sig_transdc_resp-reg_receiver"/>
</dbReference>
<reference evidence="17" key="1">
    <citation type="submission" date="2016-10" db="EMBL/GenBank/DDBJ databases">
        <authorList>
            <person name="Varghese N."/>
            <person name="Submissions S."/>
        </authorList>
    </citation>
    <scope>NUCLEOTIDE SEQUENCE [LARGE SCALE GENOMIC DNA]</scope>
    <source>
        <strain evidence="17">CGMCC 1.4250</strain>
    </source>
</reference>
<evidence type="ECO:0000256" key="2">
    <source>
        <dbReference type="ARBA" id="ARBA00004236"/>
    </source>
</evidence>